<reference evidence="2" key="1">
    <citation type="journal article" date="2016" name="Nature">
        <title>The genome of the seagrass Zostera marina reveals angiosperm adaptation to the sea.</title>
        <authorList>
            <person name="Olsen J.L."/>
            <person name="Rouze P."/>
            <person name="Verhelst B."/>
            <person name="Lin Y.-C."/>
            <person name="Bayer T."/>
            <person name="Collen J."/>
            <person name="Dattolo E."/>
            <person name="De Paoli E."/>
            <person name="Dittami S."/>
            <person name="Maumus F."/>
            <person name="Michel G."/>
            <person name="Kersting A."/>
            <person name="Lauritano C."/>
            <person name="Lohaus R."/>
            <person name="Toepel M."/>
            <person name="Tonon T."/>
            <person name="Vanneste K."/>
            <person name="Amirebrahimi M."/>
            <person name="Brakel J."/>
            <person name="Bostroem C."/>
            <person name="Chovatia M."/>
            <person name="Grimwood J."/>
            <person name="Jenkins J.W."/>
            <person name="Jueterbock A."/>
            <person name="Mraz A."/>
            <person name="Stam W.T."/>
            <person name="Tice H."/>
            <person name="Bornberg-Bauer E."/>
            <person name="Green P.J."/>
            <person name="Pearson G.A."/>
            <person name="Procaccini G."/>
            <person name="Duarte C.M."/>
            <person name="Schmutz J."/>
            <person name="Reusch T.B.H."/>
            <person name="Van de Peer Y."/>
        </authorList>
    </citation>
    <scope>NUCLEOTIDE SEQUENCE [LARGE SCALE GENOMIC DNA]</scope>
    <source>
        <strain evidence="2">cv. Finnish</strain>
    </source>
</reference>
<evidence type="ECO:0000313" key="1">
    <source>
        <dbReference type="EMBL" id="KMZ59573.1"/>
    </source>
</evidence>
<protein>
    <submittedName>
        <fullName evidence="1">Uncharacterized protein</fullName>
    </submittedName>
</protein>
<dbReference type="OMA" id="MVVREEW"/>
<dbReference type="Gene3D" id="1.10.510.10">
    <property type="entry name" value="Transferase(Phosphotransferase) domain 1"/>
    <property type="match status" value="1"/>
</dbReference>
<dbReference type="PANTHER" id="PTHR48008">
    <property type="entry name" value="LEUCINE-RICH REPEAT RECEPTOR-LIKE PROTEIN KINASE IMK3-RELATED"/>
    <property type="match status" value="1"/>
</dbReference>
<dbReference type="EMBL" id="LFYR01001770">
    <property type="protein sequence ID" value="KMZ59573.1"/>
    <property type="molecule type" value="Genomic_DNA"/>
</dbReference>
<keyword evidence="2" id="KW-1185">Reference proteome</keyword>
<organism evidence="1 2">
    <name type="scientific">Zostera marina</name>
    <name type="common">Eelgrass</name>
    <dbReference type="NCBI Taxonomy" id="29655"/>
    <lineage>
        <taxon>Eukaryota</taxon>
        <taxon>Viridiplantae</taxon>
        <taxon>Streptophyta</taxon>
        <taxon>Embryophyta</taxon>
        <taxon>Tracheophyta</taxon>
        <taxon>Spermatophyta</taxon>
        <taxon>Magnoliopsida</taxon>
        <taxon>Liliopsida</taxon>
        <taxon>Zosteraceae</taxon>
        <taxon>Zostera</taxon>
    </lineage>
</organism>
<accession>A0A0K9NSJ8</accession>
<dbReference type="PANTHER" id="PTHR48008:SF6">
    <property type="entry name" value="LEUCINE-RICH REPEAT RECEPTOR-LIKE PROTEIN KINASE IMK3-RELATED"/>
    <property type="match status" value="1"/>
</dbReference>
<gene>
    <name evidence="1" type="ORF">ZOSMA_67G00670</name>
</gene>
<dbReference type="AlphaFoldDB" id="A0A0K9NSJ8"/>
<dbReference type="STRING" id="29655.A0A0K9NSJ8"/>
<dbReference type="OrthoDB" id="1890790at2759"/>
<sequence>MNGIDLPQWVASIVKEEWTSIEVFDLELIRDVNTGDELVDTLKSALHCVDPSPAVRPEVQQILQQLEEIDTSNAAPLPQPKCQR</sequence>
<dbReference type="InterPro" id="IPR052451">
    <property type="entry name" value="Ser/Thr_kinase-like"/>
</dbReference>
<proteinExistence type="predicted"/>
<dbReference type="Proteomes" id="UP000036987">
    <property type="component" value="Unassembled WGS sequence"/>
</dbReference>
<comment type="caution">
    <text evidence="1">The sequence shown here is derived from an EMBL/GenBank/DDBJ whole genome shotgun (WGS) entry which is preliminary data.</text>
</comment>
<name>A0A0K9NSJ8_ZOSMR</name>
<evidence type="ECO:0000313" key="2">
    <source>
        <dbReference type="Proteomes" id="UP000036987"/>
    </source>
</evidence>